<reference evidence="3" key="1">
    <citation type="submission" date="2017-10" db="EMBL/GenBank/DDBJ databases">
        <authorList>
            <person name="Skurnik M."/>
        </authorList>
    </citation>
    <scope>NUCLEOTIDE SEQUENCE [LARGE SCALE GENOMIC DNA]</scope>
</reference>
<reference evidence="1" key="2">
    <citation type="submission" date="2017-10" db="EMBL/GenBank/DDBJ databases">
        <authorList>
            <person name="Banno H."/>
            <person name="Chua N.-H."/>
        </authorList>
    </citation>
    <scope>NUCLEOTIDE SEQUENCE [LARGE SCALE GENOMIC DNA]</scope>
</reference>
<protein>
    <submittedName>
        <fullName evidence="1">Uncharacterized protein</fullName>
    </submittedName>
</protein>
<evidence type="ECO:0000313" key="2">
    <source>
        <dbReference type="EMBL" id="VUE36292.1"/>
    </source>
</evidence>
<evidence type="ECO:0000313" key="3">
    <source>
        <dbReference type="Proteomes" id="UP000240931"/>
    </source>
</evidence>
<dbReference type="OrthoDB" id="25068at10239"/>
<accession>A0A2C9CXG9</accession>
<dbReference type="Proteomes" id="UP000317227">
    <property type="component" value="Segment"/>
</dbReference>
<evidence type="ECO:0000313" key="1">
    <source>
        <dbReference type="EMBL" id="SOK58523.1"/>
    </source>
</evidence>
<dbReference type="Proteomes" id="UP000240931">
    <property type="component" value="Segment"/>
</dbReference>
<evidence type="ECO:0000313" key="4">
    <source>
        <dbReference type="Proteomes" id="UP000317227"/>
    </source>
</evidence>
<proteinExistence type="predicted"/>
<reference evidence="2 4" key="3">
    <citation type="submission" date="2019-06" db="EMBL/GenBank/DDBJ databases">
        <authorList>
            <person name="Bower L."/>
            <person name="Leinonen R."/>
        </authorList>
    </citation>
    <scope>NUCLEOTIDE SEQUENCE [LARGE SCALE GENOMIC DNA]</scope>
</reference>
<dbReference type="KEGG" id="vg:40100664"/>
<keyword evidence="3" id="KW-1185">Reference proteome</keyword>
<dbReference type="RefSeq" id="YP_009623856.1">
    <property type="nucleotide sequence ID" value="NC_042116.1"/>
</dbReference>
<dbReference type="EMBL" id="LR596615">
    <property type="protein sequence ID" value="VUE36292.1"/>
    <property type="molecule type" value="Genomic_DNA"/>
</dbReference>
<sequence>MLDEIFEAKDDSMYDPEDDQTVYKLTDTRKPKLTLQILNNLRKYREFKKNEAAKRDAIVAIVYAQSSGDDQAGGGMM</sequence>
<dbReference type="GeneID" id="40100664"/>
<organism evidence="1 3">
    <name type="scientific">Yersinia phage fHe-Yen9-04</name>
    <dbReference type="NCBI Taxonomy" id="2052742"/>
    <lineage>
        <taxon>Viruses</taxon>
        <taxon>Duplodnaviria</taxon>
        <taxon>Heunggongvirae</taxon>
        <taxon>Uroviricota</taxon>
        <taxon>Caudoviricetes</taxon>
        <taxon>Eneladusvirus</taxon>
        <taxon>Eneladusvirus Yen904</taxon>
    </lineage>
</organism>
<gene>
    <name evidence="1" type="primary">g246</name>
</gene>
<dbReference type="EMBL" id="LT960551">
    <property type="protein sequence ID" value="SOK58523.1"/>
    <property type="molecule type" value="Genomic_DNA"/>
</dbReference>
<name>A0A2C9CXG9_9CAUD</name>